<organism evidence="2 3">
    <name type="scientific">Nitzschia inconspicua</name>
    <dbReference type="NCBI Taxonomy" id="303405"/>
    <lineage>
        <taxon>Eukaryota</taxon>
        <taxon>Sar</taxon>
        <taxon>Stramenopiles</taxon>
        <taxon>Ochrophyta</taxon>
        <taxon>Bacillariophyta</taxon>
        <taxon>Bacillariophyceae</taxon>
        <taxon>Bacillariophycidae</taxon>
        <taxon>Bacillariales</taxon>
        <taxon>Bacillariaceae</taxon>
        <taxon>Nitzschia</taxon>
    </lineage>
</organism>
<feature type="region of interest" description="Disordered" evidence="1">
    <location>
        <begin position="316"/>
        <end position="371"/>
    </location>
</feature>
<sequence length="467" mass="52998">MSSSSSTEDDDDDAYGEDKGETTTDANDADTEQETTLENPPEKIVKITQNVNASNKKKDQALATQDAKLKQFLSNADEIESIEHFTYWKDEFLKAFRKYLDPLGTATAREADEEIYLHLEKLAKVCLDVKDMVSQGNISKERCTVKGQRSINEMISQMSVLETRIMGYWPKTQEEEVLCGYTKFELAAILVRDGFRVYGLMVATRDYVESLSQGPLMDVLKSNQLSIIQFYFRCLDSFTQTMADLGMYKLMNTCVEIFKVRPRKTKKKKFDKNTGKDALSDSSDSDDVNKGRMFQKAKFNTRSIIDRGWTSGVTRTAVKTPWDPDGTLGLERPPPKPTGYKKKRDSDDDTDNDSDDEAHREAKDQESDEEEDQIVDYIYCFDPVHEVVTKVPRAACIEEKIIYTEDPDGKEVAEGMIEEWDSKDGQMGKTELIWKLKQLLRGTAKKKVEGLVSPPSSPKKRVSQPNG</sequence>
<dbReference type="EMBL" id="JAGRRH010000018">
    <property type="protein sequence ID" value="KAG7351530.1"/>
    <property type="molecule type" value="Genomic_DNA"/>
</dbReference>
<name>A0A9K3KWY3_9STRA</name>
<feature type="region of interest" description="Disordered" evidence="1">
    <location>
        <begin position="446"/>
        <end position="467"/>
    </location>
</feature>
<dbReference type="Proteomes" id="UP000693970">
    <property type="component" value="Unassembled WGS sequence"/>
</dbReference>
<dbReference type="OrthoDB" id="45868at2759"/>
<reference evidence="2" key="1">
    <citation type="journal article" date="2021" name="Sci. Rep.">
        <title>Diploid genomic architecture of Nitzschia inconspicua, an elite biomass production diatom.</title>
        <authorList>
            <person name="Oliver A."/>
            <person name="Podell S."/>
            <person name="Pinowska A."/>
            <person name="Traller J.C."/>
            <person name="Smith S.R."/>
            <person name="McClure R."/>
            <person name="Beliaev A."/>
            <person name="Bohutskyi P."/>
            <person name="Hill E.A."/>
            <person name="Rabines A."/>
            <person name="Zheng H."/>
            <person name="Allen L.Z."/>
            <person name="Kuo A."/>
            <person name="Grigoriev I.V."/>
            <person name="Allen A.E."/>
            <person name="Hazlebeck D."/>
            <person name="Allen E.E."/>
        </authorList>
    </citation>
    <scope>NUCLEOTIDE SEQUENCE</scope>
    <source>
        <strain evidence="2">Hildebrandi</strain>
    </source>
</reference>
<feature type="region of interest" description="Disordered" evidence="1">
    <location>
        <begin position="1"/>
        <end position="44"/>
    </location>
</feature>
<protein>
    <submittedName>
        <fullName evidence="2">Uncharacterized protein</fullName>
    </submittedName>
</protein>
<evidence type="ECO:0000313" key="2">
    <source>
        <dbReference type="EMBL" id="KAG7351530.1"/>
    </source>
</evidence>
<feature type="compositionally biased region" description="Acidic residues" evidence="1">
    <location>
        <begin position="347"/>
        <end position="356"/>
    </location>
</feature>
<feature type="compositionally biased region" description="Basic residues" evidence="1">
    <location>
        <begin position="458"/>
        <end position="467"/>
    </location>
</feature>
<reference evidence="2" key="2">
    <citation type="submission" date="2021-04" db="EMBL/GenBank/DDBJ databases">
        <authorList>
            <person name="Podell S."/>
        </authorList>
    </citation>
    <scope>NUCLEOTIDE SEQUENCE</scope>
    <source>
        <strain evidence="2">Hildebrandi</strain>
    </source>
</reference>
<dbReference type="AlphaFoldDB" id="A0A9K3KWY3"/>
<evidence type="ECO:0000256" key="1">
    <source>
        <dbReference type="SAM" id="MobiDB-lite"/>
    </source>
</evidence>
<evidence type="ECO:0000313" key="3">
    <source>
        <dbReference type="Proteomes" id="UP000693970"/>
    </source>
</evidence>
<accession>A0A9K3KWY3</accession>
<proteinExistence type="predicted"/>
<feature type="region of interest" description="Disordered" evidence="1">
    <location>
        <begin position="269"/>
        <end position="288"/>
    </location>
</feature>
<keyword evidence="3" id="KW-1185">Reference proteome</keyword>
<gene>
    <name evidence="2" type="ORF">IV203_010890</name>
</gene>
<comment type="caution">
    <text evidence="2">The sequence shown here is derived from an EMBL/GenBank/DDBJ whole genome shotgun (WGS) entry which is preliminary data.</text>
</comment>